<gene>
    <name evidence="6" type="ORF">S7711_04401</name>
</gene>
<evidence type="ECO:0000259" key="5">
    <source>
        <dbReference type="PROSITE" id="PS51891"/>
    </source>
</evidence>
<dbReference type="HOGENOM" id="CLU_079143_2_0_1"/>
<dbReference type="InterPro" id="IPR011057">
    <property type="entry name" value="Mss4-like_sf"/>
</dbReference>
<evidence type="ECO:0000256" key="1">
    <source>
        <dbReference type="ARBA" id="ARBA00005495"/>
    </source>
</evidence>
<dbReference type="SUPFAM" id="SSF51316">
    <property type="entry name" value="Mss4-like"/>
    <property type="match status" value="1"/>
</dbReference>
<evidence type="ECO:0000256" key="3">
    <source>
        <dbReference type="ARBA" id="ARBA00022833"/>
    </source>
</evidence>
<comment type="similarity">
    <text evidence="1">Belongs to the Gfa family.</text>
</comment>
<feature type="domain" description="CENP-V/GFA" evidence="5">
    <location>
        <begin position="26"/>
        <end position="160"/>
    </location>
</feature>
<evidence type="ECO:0000313" key="7">
    <source>
        <dbReference type="Proteomes" id="UP000028045"/>
    </source>
</evidence>
<keyword evidence="2" id="KW-0479">Metal-binding</keyword>
<dbReference type="GO" id="GO:0046872">
    <property type="term" value="F:metal ion binding"/>
    <property type="evidence" value="ECO:0007669"/>
    <property type="project" value="UniProtKB-KW"/>
</dbReference>
<evidence type="ECO:0000256" key="4">
    <source>
        <dbReference type="ARBA" id="ARBA00023239"/>
    </source>
</evidence>
<dbReference type="Proteomes" id="UP000028045">
    <property type="component" value="Unassembled WGS sequence"/>
</dbReference>
<dbReference type="InterPro" id="IPR006913">
    <property type="entry name" value="CENP-V/GFA"/>
</dbReference>
<accession>A0A084B5I1</accession>
<dbReference type="OrthoDB" id="9970124at2759"/>
<organism evidence="6 7">
    <name type="scientific">Stachybotrys chartarum (strain CBS 109288 / IBT 7711)</name>
    <name type="common">Toxic black mold</name>
    <name type="synonym">Stilbospora chartarum</name>
    <dbReference type="NCBI Taxonomy" id="1280523"/>
    <lineage>
        <taxon>Eukaryota</taxon>
        <taxon>Fungi</taxon>
        <taxon>Dikarya</taxon>
        <taxon>Ascomycota</taxon>
        <taxon>Pezizomycotina</taxon>
        <taxon>Sordariomycetes</taxon>
        <taxon>Hypocreomycetidae</taxon>
        <taxon>Hypocreales</taxon>
        <taxon>Stachybotryaceae</taxon>
        <taxon>Stachybotrys</taxon>
    </lineage>
</organism>
<dbReference type="Pfam" id="PF04828">
    <property type="entry name" value="GFA"/>
    <property type="match status" value="1"/>
</dbReference>
<evidence type="ECO:0000256" key="2">
    <source>
        <dbReference type="ARBA" id="ARBA00022723"/>
    </source>
</evidence>
<dbReference type="PANTHER" id="PTHR33337:SF40">
    <property type="entry name" value="CENP-V_GFA DOMAIN-CONTAINING PROTEIN-RELATED"/>
    <property type="match status" value="1"/>
</dbReference>
<keyword evidence="3" id="KW-0862">Zinc</keyword>
<protein>
    <recommendedName>
        <fullName evidence="5">CENP-V/GFA domain-containing protein</fullName>
    </recommendedName>
</protein>
<proteinExistence type="inferred from homology"/>
<dbReference type="Gene3D" id="3.90.1590.10">
    <property type="entry name" value="glutathione-dependent formaldehyde- activating enzyme (gfa)"/>
    <property type="match status" value="1"/>
</dbReference>
<name>A0A084B5I1_STACB</name>
<reference evidence="6 7" key="1">
    <citation type="journal article" date="2014" name="BMC Genomics">
        <title>Comparative genome sequencing reveals chemotype-specific gene clusters in the toxigenic black mold Stachybotrys.</title>
        <authorList>
            <person name="Semeiks J."/>
            <person name="Borek D."/>
            <person name="Otwinowski Z."/>
            <person name="Grishin N.V."/>
        </authorList>
    </citation>
    <scope>NUCLEOTIDE SEQUENCE [LARGE SCALE GENOMIC DNA]</scope>
    <source>
        <strain evidence="7">CBS 109288 / IBT 7711</strain>
    </source>
</reference>
<keyword evidence="7" id="KW-1185">Reference proteome</keyword>
<dbReference type="GO" id="GO:0016846">
    <property type="term" value="F:carbon-sulfur lyase activity"/>
    <property type="evidence" value="ECO:0007669"/>
    <property type="project" value="InterPro"/>
</dbReference>
<dbReference type="PROSITE" id="PS51891">
    <property type="entry name" value="CENP_V_GFA"/>
    <property type="match status" value="1"/>
</dbReference>
<sequence>MADDKAWTTRAPYLPPTEYDSFDIKLTASCHCGRVTYHLSTDEPLDSKFCHCRGCQVIHGAPFQHAAIFQKNSVAFTASSISNLSFYSSSTNENTYALPTKLRCTHCGTLILDEGRNMILLFPTLIKFGSKEARKKFDVKQHLFYGQRAVDIPDGKPKWEGIDHKSRRMDENE</sequence>
<dbReference type="PANTHER" id="PTHR33337">
    <property type="entry name" value="GFA DOMAIN-CONTAINING PROTEIN"/>
    <property type="match status" value="1"/>
</dbReference>
<dbReference type="AlphaFoldDB" id="A0A084B5I1"/>
<evidence type="ECO:0000313" key="6">
    <source>
        <dbReference type="EMBL" id="KEY72810.1"/>
    </source>
</evidence>
<dbReference type="EMBL" id="KL648012">
    <property type="protein sequence ID" value="KEY72810.1"/>
    <property type="molecule type" value="Genomic_DNA"/>
</dbReference>
<keyword evidence="4" id="KW-0456">Lyase</keyword>